<evidence type="ECO:0000313" key="4">
    <source>
        <dbReference type="Ensembl" id="ENSLLEP00000025706.1"/>
    </source>
</evidence>
<name>A0A8C5PNY4_9ANUR</name>
<dbReference type="PANTHER" id="PTHR10704:SF4">
    <property type="entry name" value="CARBOHYDRATE SULFOTRANSFERASE 6"/>
    <property type="match status" value="1"/>
</dbReference>
<dbReference type="OrthoDB" id="6138663at2759"/>
<dbReference type="InterPro" id="IPR000863">
    <property type="entry name" value="Sulfotransferase_dom"/>
</dbReference>
<comment type="similarity">
    <text evidence="1">Belongs to the sulfotransferase 1 family.</text>
</comment>
<organism evidence="4 5">
    <name type="scientific">Leptobrachium leishanense</name>
    <name type="common">Leishan spiny toad</name>
    <dbReference type="NCBI Taxonomy" id="445787"/>
    <lineage>
        <taxon>Eukaryota</taxon>
        <taxon>Metazoa</taxon>
        <taxon>Chordata</taxon>
        <taxon>Craniata</taxon>
        <taxon>Vertebrata</taxon>
        <taxon>Euteleostomi</taxon>
        <taxon>Amphibia</taxon>
        <taxon>Batrachia</taxon>
        <taxon>Anura</taxon>
        <taxon>Pelobatoidea</taxon>
        <taxon>Megophryidae</taxon>
        <taxon>Leptobrachium</taxon>
    </lineage>
</organism>
<dbReference type="AlphaFoldDB" id="A0A8C5PNY4"/>
<reference evidence="4" key="2">
    <citation type="submission" date="2025-09" db="UniProtKB">
        <authorList>
            <consortium name="Ensembl"/>
        </authorList>
    </citation>
    <scope>IDENTIFICATION</scope>
</reference>
<dbReference type="SUPFAM" id="SSF52540">
    <property type="entry name" value="P-loop containing nucleoside triphosphate hydrolases"/>
    <property type="match status" value="1"/>
</dbReference>
<accession>A0A8C5PNY4</accession>
<dbReference type="InterPro" id="IPR051135">
    <property type="entry name" value="Gal/GlcNAc/GalNAc_ST"/>
</dbReference>
<evidence type="ECO:0000256" key="2">
    <source>
        <dbReference type="SAM" id="Phobius"/>
    </source>
</evidence>
<feature type="transmembrane region" description="Helical" evidence="2">
    <location>
        <begin position="17"/>
        <end position="37"/>
    </location>
</feature>
<evidence type="ECO:0000256" key="1">
    <source>
        <dbReference type="RuleBase" id="RU361155"/>
    </source>
</evidence>
<keyword evidence="2" id="KW-0472">Membrane</keyword>
<dbReference type="EC" id="2.8.2.-" evidence="1"/>
<dbReference type="PANTHER" id="PTHR10704">
    <property type="entry name" value="CARBOHYDRATE SULFOTRANSFERASE"/>
    <property type="match status" value="1"/>
</dbReference>
<dbReference type="GO" id="GO:0006044">
    <property type="term" value="P:N-acetylglucosamine metabolic process"/>
    <property type="evidence" value="ECO:0007669"/>
    <property type="project" value="TreeGrafter"/>
</dbReference>
<evidence type="ECO:0000259" key="3">
    <source>
        <dbReference type="Pfam" id="PF00685"/>
    </source>
</evidence>
<keyword evidence="1" id="KW-0808">Transferase</keyword>
<dbReference type="InterPro" id="IPR027417">
    <property type="entry name" value="P-loop_NTPase"/>
</dbReference>
<dbReference type="Gene3D" id="3.40.50.300">
    <property type="entry name" value="P-loop containing nucleotide triphosphate hydrolases"/>
    <property type="match status" value="1"/>
</dbReference>
<keyword evidence="2" id="KW-1133">Transmembrane helix</keyword>
<dbReference type="Ensembl" id="ENSLLET00000026690.1">
    <property type="protein sequence ID" value="ENSLLEP00000025706.1"/>
    <property type="gene ID" value="ENSLLEG00000016326.1"/>
</dbReference>
<protein>
    <recommendedName>
        <fullName evidence="1">Sulfotransferase</fullName>
        <ecNumber evidence="1">2.8.2.-</ecNumber>
    </recommendedName>
</protein>
<sequence>MLGPFQRFPRNMNTRKAFIYLLLLGLLICFFYIYAIVKNSSDSISSSLTSEKNPKVHLLIVSSWRSGSSFLGQILNQHKDVFYLYEPGHAIWMRLNQETAERLHYPVRDLLRSLFACDVSPLRPYLPPGTPHIRNIHFFAESRALCSLPVCSPPVERYDRQKCFYSCGNSTLGRVEESCRSHSHVVIKTVRILDLTVLLPLIRDPTLNLKIVHLVRDPRAVAASRNRARSILSVDDKIVIGAGMKGKKLSKEQVMMKICGAQVVINKVAKSSGILRKGRYMLLRHEELAMDPVGSANKVFTFAGLGMNPDLERWIYNVTRKDIKQFNDFLAFSRESAKVIHKWRVELGLKAAKVIELYCQEAMDVFGYLPVKSEKDMKNFNHSLITTSG</sequence>
<feature type="domain" description="Sulfotransferase" evidence="3">
    <location>
        <begin position="57"/>
        <end position="366"/>
    </location>
</feature>
<keyword evidence="2" id="KW-0812">Transmembrane</keyword>
<dbReference type="Proteomes" id="UP000694569">
    <property type="component" value="Unplaced"/>
</dbReference>
<reference evidence="4" key="1">
    <citation type="submission" date="2025-08" db="UniProtKB">
        <authorList>
            <consortium name="Ensembl"/>
        </authorList>
    </citation>
    <scope>IDENTIFICATION</scope>
</reference>
<keyword evidence="5" id="KW-1185">Reference proteome</keyword>
<dbReference type="Pfam" id="PF00685">
    <property type="entry name" value="Sulfotransfer_1"/>
    <property type="match status" value="1"/>
</dbReference>
<dbReference type="GO" id="GO:0006790">
    <property type="term" value="P:sulfur compound metabolic process"/>
    <property type="evidence" value="ECO:0007669"/>
    <property type="project" value="TreeGrafter"/>
</dbReference>
<evidence type="ECO:0000313" key="5">
    <source>
        <dbReference type="Proteomes" id="UP000694569"/>
    </source>
</evidence>
<dbReference type="GeneTree" id="ENSGT00940000162986"/>
<proteinExistence type="inferred from homology"/>
<dbReference type="GO" id="GO:0001517">
    <property type="term" value="F:N-acetylglucosamine 6-O-sulfotransferase activity"/>
    <property type="evidence" value="ECO:0007669"/>
    <property type="project" value="TreeGrafter"/>
</dbReference>